<dbReference type="Pfam" id="PF02503">
    <property type="entry name" value="PP_kinase"/>
    <property type="match status" value="1"/>
</dbReference>
<feature type="binding site" evidence="7">
    <location>
        <position position="412"/>
    </location>
    <ligand>
        <name>Mg(2+)</name>
        <dbReference type="ChEBI" id="CHEBI:18420"/>
    </ligand>
</feature>
<keyword evidence="2 7" id="KW-0808">Transferase</keyword>
<comment type="PTM">
    <text evidence="7 8">An intermediate of this reaction is the autophosphorylated ppk in which a phosphate is covalently linked to a histidine residue through a N-P bond.</text>
</comment>
<dbReference type="NCBIfam" id="TIGR03705">
    <property type="entry name" value="poly_P_kin"/>
    <property type="match status" value="1"/>
</dbReference>
<feature type="binding site" evidence="7">
    <location>
        <position position="599"/>
    </location>
    <ligand>
        <name>ATP</name>
        <dbReference type="ChEBI" id="CHEBI:30616"/>
    </ligand>
</feature>
<dbReference type="InterPro" id="IPR024953">
    <property type="entry name" value="PP_kinase_middle"/>
</dbReference>
<evidence type="ECO:0000256" key="3">
    <source>
        <dbReference type="ARBA" id="ARBA00022741"/>
    </source>
</evidence>
<comment type="cofactor">
    <cofactor evidence="7">
        <name>Mg(2+)</name>
        <dbReference type="ChEBI" id="CHEBI:18420"/>
    </cofactor>
</comment>
<dbReference type="PANTHER" id="PTHR30218:SF0">
    <property type="entry name" value="POLYPHOSPHATE KINASE"/>
    <property type="match status" value="1"/>
</dbReference>
<dbReference type="InterPro" id="IPR041108">
    <property type="entry name" value="PP_kinase_C_1"/>
</dbReference>
<comment type="similarity">
    <text evidence="7 8">Belongs to the polyphosphate kinase 1 (PPK1) family.</text>
</comment>
<dbReference type="OrthoDB" id="9761456at2"/>
<feature type="binding site" evidence="7">
    <location>
        <position position="56"/>
    </location>
    <ligand>
        <name>ATP</name>
        <dbReference type="ChEBI" id="CHEBI:30616"/>
    </ligand>
</feature>
<dbReference type="Pfam" id="PF17941">
    <property type="entry name" value="PP_kinase_C_1"/>
    <property type="match status" value="1"/>
</dbReference>
<dbReference type="Pfam" id="PF13090">
    <property type="entry name" value="PP_kinase_C"/>
    <property type="match status" value="1"/>
</dbReference>
<dbReference type="NCBIfam" id="NF003917">
    <property type="entry name" value="PRK05443.1-1"/>
    <property type="match status" value="1"/>
</dbReference>
<keyword evidence="4 7" id="KW-0418">Kinase</keyword>
<comment type="catalytic activity">
    <reaction evidence="7 8">
        <text>[phosphate](n) + ATP = [phosphate](n+1) + ADP</text>
        <dbReference type="Rhea" id="RHEA:19573"/>
        <dbReference type="Rhea" id="RHEA-COMP:9859"/>
        <dbReference type="Rhea" id="RHEA-COMP:14280"/>
        <dbReference type="ChEBI" id="CHEBI:16838"/>
        <dbReference type="ChEBI" id="CHEBI:30616"/>
        <dbReference type="ChEBI" id="CHEBI:456216"/>
        <dbReference type="EC" id="2.7.4.1"/>
    </reaction>
</comment>
<dbReference type="PIRSF" id="PIRSF015589">
    <property type="entry name" value="PP_kinase"/>
    <property type="match status" value="1"/>
</dbReference>
<gene>
    <name evidence="7" type="primary">ppk</name>
    <name evidence="10" type="ORF">EV688_102223</name>
</gene>
<keyword evidence="5 7" id="KW-0067">ATP-binding</keyword>
<dbReference type="EC" id="2.7.4.1" evidence="7 8"/>
<sequence>MTTNPIQPRLADLDENLFMPRELSWLSFNARVLQEAADESVPEIQRLRFLGIFSNNLDEFFRVRVAEVRRLISVSSGSTRQQAKDLLAAIQARVFESQEEFEKVYNDVMQALQRRRIYMINERQLEPNQADYVQAFFTATVLPELDPVLFYEGQPIPALNDESLYLAVDMLSDGKHTYALVEVPTDRMNRFVEIPRRKGKSGRVFIALDNVIRFCLPQMFRGILPIEKASAFCFKFSRDAEIELDAGITESLIEKMAHSLKQRQRADPVRFVYDADMPKRLLDFLITRFDLGRYDSLIPGGRYHNSKDFMDFPRVGPKYLELQPMEPVRIPSLDDSRSIFSEIRERDILLYYPYHPFDYIIDLLKTAALDPQVESIKICLYRVARESRVVDALVNAVANGKRVRAVVELAARFDESANIRWAQKLTEGGIEVIFGIPGLKVHSKLLLIERRETQGLAYYSHIGTGNFNEKTAQLYTDFTLLTYDQVIGEDVANVFDFLKFTYKRPDYRQLLVSPHSTRPALIRMIDREIAHAHAGRRAAMTLKCNNLVDKQLSLKLYEASAAGVEVRLIVRGMCSLLPGVPGTSDNIKAISIVDRYLEHPRLYVFYNGGDPSYLIGSADLMTRNLDYRVEVLCPVRDPDAKTLLQDILDQQWHDNERARILDPAQLNTMVKRRKKAASIRSQETILRYLETGKLPRYPRSNMKKAIQRQKPGKA</sequence>
<dbReference type="GO" id="GO:0005524">
    <property type="term" value="F:ATP binding"/>
    <property type="evidence" value="ECO:0007669"/>
    <property type="project" value="UniProtKB-KW"/>
</dbReference>
<dbReference type="SUPFAM" id="SSF140356">
    <property type="entry name" value="PPK N-terminal domain-like"/>
    <property type="match status" value="1"/>
</dbReference>
<organism evidence="10 11">
    <name type="scientific">Chromatocurvus halotolerans</name>
    <dbReference type="NCBI Taxonomy" id="1132028"/>
    <lineage>
        <taxon>Bacteria</taxon>
        <taxon>Pseudomonadati</taxon>
        <taxon>Pseudomonadota</taxon>
        <taxon>Gammaproteobacteria</taxon>
        <taxon>Cellvibrionales</taxon>
        <taxon>Halieaceae</taxon>
        <taxon>Chromatocurvus</taxon>
    </lineage>
</organism>
<name>A0A4R2L1Z8_9GAMM</name>
<dbReference type="InterPro" id="IPR001736">
    <property type="entry name" value="PLipase_D/transphosphatidylase"/>
</dbReference>
<feature type="binding site" evidence="7">
    <location>
        <position position="571"/>
    </location>
    <ligand>
        <name>ATP</name>
        <dbReference type="ChEBI" id="CHEBI:30616"/>
    </ligand>
</feature>
<dbReference type="EMBL" id="SLWX01000002">
    <property type="protein sequence ID" value="TCO77766.1"/>
    <property type="molecule type" value="Genomic_DNA"/>
</dbReference>
<dbReference type="Proteomes" id="UP000294980">
    <property type="component" value="Unassembled WGS sequence"/>
</dbReference>
<evidence type="ECO:0000256" key="4">
    <source>
        <dbReference type="ARBA" id="ARBA00022777"/>
    </source>
</evidence>
<dbReference type="InterPro" id="IPR036832">
    <property type="entry name" value="PPK_N_dom_sf"/>
</dbReference>
<dbReference type="InterPro" id="IPR025198">
    <property type="entry name" value="PPK_N_dom"/>
</dbReference>
<feature type="domain" description="PLD phosphodiesterase" evidence="9">
    <location>
        <begin position="437"/>
        <end position="471"/>
    </location>
</feature>
<proteinExistence type="inferred from homology"/>
<dbReference type="Gene3D" id="3.30.870.10">
    <property type="entry name" value="Endonuclease Chain A"/>
    <property type="match status" value="2"/>
</dbReference>
<evidence type="ECO:0000256" key="8">
    <source>
        <dbReference type="RuleBase" id="RU003800"/>
    </source>
</evidence>
<dbReference type="PANTHER" id="PTHR30218">
    <property type="entry name" value="POLYPHOSPHATE KINASE"/>
    <property type="match status" value="1"/>
</dbReference>
<evidence type="ECO:0000313" key="11">
    <source>
        <dbReference type="Proteomes" id="UP000294980"/>
    </source>
</evidence>
<dbReference type="PROSITE" id="PS50035">
    <property type="entry name" value="PLD"/>
    <property type="match status" value="1"/>
</dbReference>
<dbReference type="GO" id="GO:0006799">
    <property type="term" value="P:polyphosphate biosynthetic process"/>
    <property type="evidence" value="ECO:0007669"/>
    <property type="project" value="UniProtKB-UniRule"/>
</dbReference>
<evidence type="ECO:0000313" key="10">
    <source>
        <dbReference type="EMBL" id="TCO77766.1"/>
    </source>
</evidence>
<dbReference type="Gene3D" id="1.20.58.310">
    <property type="entry name" value="Polyphosphate kinase N-terminal domain"/>
    <property type="match status" value="1"/>
</dbReference>
<evidence type="ECO:0000256" key="5">
    <source>
        <dbReference type="ARBA" id="ARBA00022840"/>
    </source>
</evidence>
<evidence type="ECO:0000256" key="6">
    <source>
        <dbReference type="ARBA" id="ARBA00022842"/>
    </source>
</evidence>
<evidence type="ECO:0000259" key="9">
    <source>
        <dbReference type="PROSITE" id="PS50035"/>
    </source>
</evidence>
<keyword evidence="3 7" id="KW-0547">Nucleotide-binding</keyword>
<keyword evidence="11" id="KW-1185">Reference proteome</keyword>
<evidence type="ECO:0000256" key="2">
    <source>
        <dbReference type="ARBA" id="ARBA00022679"/>
    </source>
</evidence>
<keyword evidence="7" id="KW-0479">Metal-binding</keyword>
<dbReference type="SUPFAM" id="SSF143724">
    <property type="entry name" value="PHP14-like"/>
    <property type="match status" value="1"/>
</dbReference>
<dbReference type="Pfam" id="PF13089">
    <property type="entry name" value="PP_kinase_N"/>
    <property type="match status" value="1"/>
</dbReference>
<comment type="function">
    <text evidence="7 8">Catalyzes the reversible transfer of the terminal phosphate of ATP to form a long-chain polyphosphate (polyP).</text>
</comment>
<keyword evidence="6 7" id="KW-0460">Magnesium</keyword>
<feature type="binding site" evidence="7">
    <location>
        <position position="382"/>
    </location>
    <ligand>
        <name>Mg(2+)</name>
        <dbReference type="ChEBI" id="CHEBI:18420"/>
    </ligand>
</feature>
<evidence type="ECO:0000256" key="7">
    <source>
        <dbReference type="HAMAP-Rule" id="MF_00347"/>
    </source>
</evidence>
<comment type="caution">
    <text evidence="10">The sequence shown here is derived from an EMBL/GenBank/DDBJ whole genome shotgun (WGS) entry which is preliminary data.</text>
</comment>
<feature type="binding site" evidence="7">
    <location>
        <position position="475"/>
    </location>
    <ligand>
        <name>ATP</name>
        <dbReference type="ChEBI" id="CHEBI:30616"/>
    </ligand>
</feature>
<dbReference type="HAMAP" id="MF_00347">
    <property type="entry name" value="Polyphosphate_kinase"/>
    <property type="match status" value="1"/>
</dbReference>
<dbReference type="Gene3D" id="3.30.1840.10">
    <property type="entry name" value="Polyphosphate kinase middle domain"/>
    <property type="match status" value="1"/>
</dbReference>
<dbReference type="InterPro" id="IPR036830">
    <property type="entry name" value="PP_kinase_middle_dom_sf"/>
</dbReference>
<dbReference type="GO" id="GO:0008976">
    <property type="term" value="F:polyphosphate kinase activity"/>
    <property type="evidence" value="ECO:0007669"/>
    <property type="project" value="UniProtKB-UniRule"/>
</dbReference>
<dbReference type="GO" id="GO:0009358">
    <property type="term" value="C:polyphosphate kinase complex"/>
    <property type="evidence" value="ECO:0007669"/>
    <property type="project" value="InterPro"/>
</dbReference>
<dbReference type="RefSeq" id="WP_117314637.1">
    <property type="nucleotide sequence ID" value="NZ_QQSW01000001.1"/>
</dbReference>
<dbReference type="SUPFAM" id="SSF56024">
    <property type="entry name" value="Phospholipase D/nuclease"/>
    <property type="match status" value="2"/>
</dbReference>
<dbReference type="CDD" id="cd09164">
    <property type="entry name" value="PLDc_EcPPK1_C1_like"/>
    <property type="match status" value="1"/>
</dbReference>
<dbReference type="GO" id="GO:0046872">
    <property type="term" value="F:metal ion binding"/>
    <property type="evidence" value="ECO:0007669"/>
    <property type="project" value="UniProtKB-KW"/>
</dbReference>
<reference evidence="10 11" key="1">
    <citation type="submission" date="2019-03" db="EMBL/GenBank/DDBJ databases">
        <title>Genomic Encyclopedia of Type Strains, Phase IV (KMG-IV): sequencing the most valuable type-strain genomes for metagenomic binning, comparative biology and taxonomic classification.</title>
        <authorList>
            <person name="Goeker M."/>
        </authorList>
    </citation>
    <scope>NUCLEOTIDE SEQUENCE [LARGE SCALE GENOMIC DNA]</scope>
    <source>
        <strain evidence="10 11">DSM 23344</strain>
    </source>
</reference>
<accession>A0A4R2L1Z8</accession>
<protein>
    <recommendedName>
        <fullName evidence="7 8">Polyphosphate kinase</fullName>
        <ecNumber evidence="7 8">2.7.4.1</ecNumber>
    </recommendedName>
    <alternativeName>
        <fullName evidence="7">ATP-polyphosphate phosphotransferase</fullName>
    </alternativeName>
    <alternativeName>
        <fullName evidence="7">Polyphosphoric acid kinase</fullName>
    </alternativeName>
</protein>
<dbReference type="AlphaFoldDB" id="A0A4R2L1Z8"/>
<feature type="active site" description="Phosphohistidine intermediate" evidence="7">
    <location>
        <position position="442"/>
    </location>
</feature>
<dbReference type="InterPro" id="IPR003414">
    <property type="entry name" value="PP_kinase"/>
</dbReference>
<keyword evidence="1 7" id="KW-0597">Phosphoprotein</keyword>
<evidence type="ECO:0000256" key="1">
    <source>
        <dbReference type="ARBA" id="ARBA00022553"/>
    </source>
</evidence>
<dbReference type="InterPro" id="IPR025200">
    <property type="entry name" value="PPK_C_dom2"/>
</dbReference>